<reference evidence="3 4" key="1">
    <citation type="submission" date="2019-08" db="EMBL/GenBank/DDBJ databases">
        <title>Archangium and Cystobacter genomes.</title>
        <authorList>
            <person name="Chen I.-C.K."/>
            <person name="Wielgoss S."/>
        </authorList>
    </citation>
    <scope>NUCLEOTIDE SEQUENCE [LARGE SCALE GENOMIC DNA]</scope>
    <source>
        <strain evidence="3 4">Cbm 6</strain>
    </source>
</reference>
<feature type="region of interest" description="Disordered" evidence="1">
    <location>
        <begin position="20"/>
        <end position="81"/>
    </location>
</feature>
<evidence type="ECO:0000256" key="2">
    <source>
        <dbReference type="SAM" id="SignalP"/>
    </source>
</evidence>
<dbReference type="Pfam" id="PF08757">
    <property type="entry name" value="CotH"/>
    <property type="match status" value="1"/>
</dbReference>
<dbReference type="PROSITE" id="PS51257">
    <property type="entry name" value="PROKAR_LIPOPROTEIN"/>
    <property type="match status" value="1"/>
</dbReference>
<feature type="signal peptide" evidence="2">
    <location>
        <begin position="1"/>
        <end position="17"/>
    </location>
</feature>
<protein>
    <submittedName>
        <fullName evidence="3">Inner spore coat protein H</fullName>
    </submittedName>
</protein>
<feature type="chain" id="PRO_5046134378" evidence="2">
    <location>
        <begin position="18"/>
        <end position="608"/>
    </location>
</feature>
<accession>A0ABY9WS55</accession>
<evidence type="ECO:0000313" key="3">
    <source>
        <dbReference type="EMBL" id="WNG45627.1"/>
    </source>
</evidence>
<evidence type="ECO:0000313" key="4">
    <source>
        <dbReference type="Proteomes" id="UP001611383"/>
    </source>
</evidence>
<keyword evidence="4" id="KW-1185">Reference proteome</keyword>
<organism evidence="3 4">
    <name type="scientific">Archangium minus</name>
    <dbReference type="NCBI Taxonomy" id="83450"/>
    <lineage>
        <taxon>Bacteria</taxon>
        <taxon>Pseudomonadati</taxon>
        <taxon>Myxococcota</taxon>
        <taxon>Myxococcia</taxon>
        <taxon>Myxococcales</taxon>
        <taxon>Cystobacterineae</taxon>
        <taxon>Archangiaceae</taxon>
        <taxon>Archangium</taxon>
    </lineage>
</organism>
<gene>
    <name evidence="3" type="ORF">F0U60_17120</name>
</gene>
<dbReference type="RefSeq" id="WP_395820849.1">
    <property type="nucleotide sequence ID" value="NZ_CP043494.1"/>
</dbReference>
<evidence type="ECO:0000256" key="1">
    <source>
        <dbReference type="SAM" id="MobiDB-lite"/>
    </source>
</evidence>
<dbReference type="PANTHER" id="PTHR40050:SF1">
    <property type="entry name" value="INNER SPORE COAT PROTEIN H"/>
    <property type="match status" value="1"/>
</dbReference>
<proteinExistence type="predicted"/>
<dbReference type="EMBL" id="CP043494">
    <property type="protein sequence ID" value="WNG45627.1"/>
    <property type="molecule type" value="Genomic_DNA"/>
</dbReference>
<feature type="compositionally biased region" description="Pro residues" evidence="1">
    <location>
        <begin position="55"/>
        <end position="75"/>
    </location>
</feature>
<dbReference type="InterPro" id="IPR014867">
    <property type="entry name" value="Spore_coat_CotH_CotH2/3/7"/>
</dbReference>
<dbReference type="Proteomes" id="UP001611383">
    <property type="component" value="Chromosome"/>
</dbReference>
<name>A0ABY9WS55_9BACT</name>
<sequence length="608" mass="68741">MRIARLLCTFFVALSLACEPDGSAPPTINDGQTPITDDPGTPSEPSPSTEKPPRPEPPTPPPPPTPPQPEPPPPSEPEEQRPFALPQVQEALQEYELILPPGVLEMFLADKYTPEQDAIFRHNGVSYPVKVRLRGASARDFPKKSWNVSFEDGVRFEDRTSLNLVAEYQDASMLAEKLAYDLLAAMRVPAPRAKYVRLSINGRYEGVFLDIEQVNKSFLRAHDFADRDATIYRAGWKDTELKLRSWKVPYQGDWQQKTNEKTPHDEALDAVLYVINRTPEPELPDALARHLDLEGYLRSMVMDALMSNNYIEDSESYFIHDEVADRWVYVAWDLNNVDARWWHEIALVEKPEPLYKHPLFPFTLTDGMVATRYENRKTVHPGYLPVFSNLGTRVVVNPELRARLVDRLDKAMSELFTLEVLGAHIDKLHALLTPHMADDPYMDFAKFQAGRAWMRDYVHLRRAFVLKELERYRASKPGLVLEALDAHEGWVELGNRGEKPVSLGGMVLTTNLRRSIPALLRPEIPAEPPAETPTYGPPQGVVLAERMLNPGERVRFTAAELGLTFTPDGEIGVFDGRSVVGMKDVLFYGKLPAGKHYERAKDGAWAVH</sequence>
<keyword evidence="3" id="KW-0167">Capsid protein</keyword>
<keyword evidence="2" id="KW-0732">Signal</keyword>
<keyword evidence="3" id="KW-0946">Virion</keyword>
<dbReference type="PANTHER" id="PTHR40050">
    <property type="entry name" value="INNER SPORE COAT PROTEIN H"/>
    <property type="match status" value="1"/>
</dbReference>